<dbReference type="RefSeq" id="WP_053596520.1">
    <property type="nucleotide sequence ID" value="NZ_CP067341.1"/>
</dbReference>
<keyword evidence="2" id="KW-1185">Reference proteome</keyword>
<gene>
    <name evidence="1" type="ORF">FJQ98_18345</name>
</gene>
<name>A0ABX7AMK7_9BACI</name>
<organism evidence="1 2">
    <name type="scientific">Lysinibacillus agricola</name>
    <dbReference type="NCBI Taxonomy" id="2590012"/>
    <lineage>
        <taxon>Bacteria</taxon>
        <taxon>Bacillati</taxon>
        <taxon>Bacillota</taxon>
        <taxon>Bacilli</taxon>
        <taxon>Bacillales</taxon>
        <taxon>Bacillaceae</taxon>
        <taxon>Lysinibacillus</taxon>
    </lineage>
</organism>
<evidence type="ECO:0000313" key="2">
    <source>
        <dbReference type="Proteomes" id="UP000596049"/>
    </source>
</evidence>
<accession>A0ABX7AMK7</accession>
<sequence>MELDIIAKRSFIVHLINDFLSKNDLIFFEDINYHKEGLKFGELLNENDYLNKDMAISIGTKENFDKKIRSLNTRPYIEDKHDFIYILNLYEKNNVYEKNDEKVNHTSFIWNPSKSESAKLIGKLLKKHISSHCNIGMKVVDSQEVGYNKRLQKFYWPEEVLSYNEKLFYPIAVQVVPIIKDSQK</sequence>
<dbReference type="EMBL" id="CP067341">
    <property type="protein sequence ID" value="QQP11173.1"/>
    <property type="molecule type" value="Genomic_DNA"/>
</dbReference>
<protein>
    <submittedName>
        <fullName evidence="1">Uncharacterized protein</fullName>
    </submittedName>
</protein>
<proteinExistence type="predicted"/>
<dbReference type="Proteomes" id="UP000596049">
    <property type="component" value="Chromosome"/>
</dbReference>
<evidence type="ECO:0000313" key="1">
    <source>
        <dbReference type="EMBL" id="QQP11173.1"/>
    </source>
</evidence>
<reference evidence="1 2" key="1">
    <citation type="submission" date="2020-01" db="EMBL/GenBank/DDBJ databases">
        <authorList>
            <person name="Liu G."/>
            <person name="Liu B."/>
        </authorList>
    </citation>
    <scope>NUCLEOTIDE SEQUENCE [LARGE SCALE GENOMIC DNA]</scope>
    <source>
        <strain evidence="1 2">FJAT-51161</strain>
    </source>
</reference>